<name>A0AAW1B5D0_CROAD</name>
<feature type="transmembrane region" description="Helical" evidence="6">
    <location>
        <begin position="134"/>
        <end position="159"/>
    </location>
</feature>
<evidence type="ECO:0000313" key="8">
    <source>
        <dbReference type="Proteomes" id="UP001474421"/>
    </source>
</evidence>
<dbReference type="PANTHER" id="PTHR21716">
    <property type="entry name" value="TRANSMEMBRANE PROTEIN"/>
    <property type="match status" value="1"/>
</dbReference>
<dbReference type="AlphaFoldDB" id="A0AAW1B5D0"/>
<feature type="transmembrane region" description="Helical" evidence="6">
    <location>
        <begin position="71"/>
        <end position="92"/>
    </location>
</feature>
<reference evidence="7 8" key="1">
    <citation type="journal article" date="2024" name="Proc. Natl. Acad. Sci. U.S.A.">
        <title>The genetic regulatory architecture and epigenomic basis for age-related changes in rattlesnake venom.</title>
        <authorList>
            <person name="Hogan M.P."/>
            <person name="Holding M.L."/>
            <person name="Nystrom G.S."/>
            <person name="Colston T.J."/>
            <person name="Bartlett D.A."/>
            <person name="Mason A.J."/>
            <person name="Ellsworth S.A."/>
            <person name="Rautsaw R.M."/>
            <person name="Lawrence K.C."/>
            <person name="Strickland J.L."/>
            <person name="He B."/>
            <person name="Fraser P."/>
            <person name="Margres M.J."/>
            <person name="Gilbert D.M."/>
            <person name="Gibbs H.L."/>
            <person name="Parkinson C.L."/>
            <person name="Rokyta D.R."/>
        </authorList>
    </citation>
    <scope>NUCLEOTIDE SEQUENCE [LARGE SCALE GENOMIC DNA]</scope>
    <source>
        <strain evidence="7">DRR0105</strain>
    </source>
</reference>
<evidence type="ECO:0000313" key="7">
    <source>
        <dbReference type="EMBL" id="KAK9396672.1"/>
    </source>
</evidence>
<keyword evidence="4 6" id="KW-1133">Transmembrane helix</keyword>
<comment type="caution">
    <text evidence="7">The sequence shown here is derived from an EMBL/GenBank/DDBJ whole genome shotgun (WGS) entry which is preliminary data.</text>
</comment>
<feature type="transmembrane region" description="Helical" evidence="6">
    <location>
        <begin position="255"/>
        <end position="275"/>
    </location>
</feature>
<proteinExistence type="inferred from homology"/>
<keyword evidence="3 6" id="KW-0812">Transmembrane</keyword>
<accession>A0AAW1B5D0</accession>
<sequence length="474" mass="53352">MKCDDSSSPLSESELDPDPLHYPPPPPLQLPHLEKPLRQAFYNTGALVLVGLCCGVGVLIYFILEAFLRPLLWAVLCGTFLHPFKSSLTAFGRRWLRRLRHSNTPVFLATFLLPLSFANAAAETLGNVIMRRRRLLLLLSAGSPVLYGLYCVGTSVGVQVALEYSASIICRGLDYFSSHWIWTLIAGYLLTVLFRWNQSTERYLKAVSVPLWIVLLLHLASAAGSWRIPIVVLIIVLMTIGLLHEQSNGKEPPEAQLVGQVISIAASAVTMVISVTCYESSNEDHPLQTSEIIESDGSLSASSNEKSGQRPEIAIFSKKKKASDIYFVLLIWSTVIVQIWFNFWIIQLLPLPFAVWVLKKLLVHFGIVQFSLIYYSTYWHSLEDFVRQRQEVLVPQPVKGLGRIILKLDSKMNVWLEKILDKIISIFIIFVLVICTLLLALLLTAKVHQESVHMIEVTSRLINETVANHPEWAK</sequence>
<dbReference type="InterPro" id="IPR002549">
    <property type="entry name" value="AI-2E-like"/>
</dbReference>
<dbReference type="PANTHER" id="PTHR21716:SF4">
    <property type="entry name" value="TRANSMEMBRANE PROTEIN 245"/>
    <property type="match status" value="1"/>
</dbReference>
<dbReference type="Proteomes" id="UP001474421">
    <property type="component" value="Unassembled WGS sequence"/>
</dbReference>
<evidence type="ECO:0000256" key="1">
    <source>
        <dbReference type="ARBA" id="ARBA00004141"/>
    </source>
</evidence>
<feature type="transmembrane region" description="Helical" evidence="6">
    <location>
        <begin position="423"/>
        <end position="445"/>
    </location>
</feature>
<feature type="transmembrane region" description="Helical" evidence="6">
    <location>
        <begin position="226"/>
        <end position="243"/>
    </location>
</feature>
<comment type="similarity">
    <text evidence="2">Belongs to the autoinducer-2 exporter (AI-2E) (TC 2.A.86) family.</text>
</comment>
<organism evidence="7 8">
    <name type="scientific">Crotalus adamanteus</name>
    <name type="common">Eastern diamondback rattlesnake</name>
    <dbReference type="NCBI Taxonomy" id="8729"/>
    <lineage>
        <taxon>Eukaryota</taxon>
        <taxon>Metazoa</taxon>
        <taxon>Chordata</taxon>
        <taxon>Craniata</taxon>
        <taxon>Vertebrata</taxon>
        <taxon>Euteleostomi</taxon>
        <taxon>Lepidosauria</taxon>
        <taxon>Squamata</taxon>
        <taxon>Bifurcata</taxon>
        <taxon>Unidentata</taxon>
        <taxon>Episquamata</taxon>
        <taxon>Toxicofera</taxon>
        <taxon>Serpentes</taxon>
        <taxon>Colubroidea</taxon>
        <taxon>Viperidae</taxon>
        <taxon>Crotalinae</taxon>
        <taxon>Crotalus</taxon>
    </lineage>
</organism>
<feature type="transmembrane region" description="Helical" evidence="6">
    <location>
        <begin position="361"/>
        <end position="379"/>
    </location>
</feature>
<feature type="transmembrane region" description="Helical" evidence="6">
    <location>
        <begin position="325"/>
        <end position="349"/>
    </location>
</feature>
<evidence type="ECO:0000256" key="4">
    <source>
        <dbReference type="ARBA" id="ARBA00022989"/>
    </source>
</evidence>
<evidence type="ECO:0000256" key="5">
    <source>
        <dbReference type="ARBA" id="ARBA00023136"/>
    </source>
</evidence>
<evidence type="ECO:0000256" key="6">
    <source>
        <dbReference type="SAM" id="Phobius"/>
    </source>
</evidence>
<dbReference type="GO" id="GO:0016020">
    <property type="term" value="C:membrane"/>
    <property type="evidence" value="ECO:0007669"/>
    <property type="project" value="UniProtKB-SubCell"/>
</dbReference>
<evidence type="ECO:0000256" key="3">
    <source>
        <dbReference type="ARBA" id="ARBA00022692"/>
    </source>
</evidence>
<feature type="transmembrane region" description="Helical" evidence="6">
    <location>
        <begin position="104"/>
        <end position="122"/>
    </location>
</feature>
<keyword evidence="5 6" id="KW-0472">Membrane</keyword>
<feature type="transmembrane region" description="Helical" evidence="6">
    <location>
        <begin position="179"/>
        <end position="196"/>
    </location>
</feature>
<evidence type="ECO:0000256" key="2">
    <source>
        <dbReference type="ARBA" id="ARBA00009773"/>
    </source>
</evidence>
<dbReference type="EMBL" id="JAOTOJ010000008">
    <property type="protein sequence ID" value="KAK9396672.1"/>
    <property type="molecule type" value="Genomic_DNA"/>
</dbReference>
<protein>
    <submittedName>
        <fullName evidence="7">Transmembrane protein</fullName>
    </submittedName>
</protein>
<feature type="transmembrane region" description="Helical" evidence="6">
    <location>
        <begin position="40"/>
        <end position="64"/>
    </location>
</feature>
<keyword evidence="8" id="KW-1185">Reference proteome</keyword>
<gene>
    <name evidence="7" type="ORF">NXF25_020033</name>
</gene>
<comment type="subcellular location">
    <subcellularLocation>
        <location evidence="1">Membrane</location>
        <topology evidence="1">Multi-pass membrane protein</topology>
    </subcellularLocation>
</comment>